<evidence type="ECO:0000313" key="2">
    <source>
        <dbReference type="EMBL" id="KWX05662.1"/>
    </source>
</evidence>
<keyword evidence="4" id="KW-1185">Reference proteome</keyword>
<dbReference type="EMBL" id="LAXD01000001">
    <property type="protein sequence ID" value="KWX01409.1"/>
    <property type="molecule type" value="Genomic_DNA"/>
</dbReference>
<dbReference type="RefSeq" id="WP_066887879.1">
    <property type="nucleotide sequence ID" value="NZ_JYIJ01000010.1"/>
</dbReference>
<gene>
    <name evidence="1" type="ORF">LI90_2437</name>
    <name evidence="2" type="ORF">TH66_00945</name>
    <name evidence="3" type="ORF">TR74_07895</name>
</gene>
<dbReference type="EMBL" id="JYIK01000738">
    <property type="protein sequence ID" value="KWX09720.1"/>
    <property type="molecule type" value="Genomic_DNA"/>
</dbReference>
<dbReference type="PATRIC" id="fig|1469144.10.peg.2643"/>
<dbReference type="Proteomes" id="UP000070598">
    <property type="component" value="Unassembled WGS sequence"/>
</dbReference>
<reference evidence="4" key="3">
    <citation type="submission" date="2015-04" db="EMBL/GenBank/DDBJ databases">
        <title>Physiological reanalysis, assessment of diazotrophy, and genome sequences of multiple isolates of Streptomyces thermoautotrophicus.</title>
        <authorList>
            <person name="MacKellar D.C."/>
            <person name="Lieber L."/>
            <person name="Norman J."/>
            <person name="Bolger A."/>
            <person name="Tobin C."/>
            <person name="Murray J.W."/>
            <person name="Chang R."/>
            <person name="Ford T."/>
            <person name="Nguyen P.Q."/>
            <person name="Woodward J."/>
            <person name="Permingeat H."/>
            <person name="Joshi N.S."/>
            <person name="Silver P.A."/>
            <person name="Usadel B."/>
            <person name="Rutherford A.W."/>
            <person name="Friesen M."/>
            <person name="Prell J."/>
        </authorList>
    </citation>
    <scope>NUCLEOTIDE SEQUENCE [LARGE SCALE GENOMIC DNA]</scope>
    <source>
        <strain evidence="4">H1</strain>
    </source>
</reference>
<accession>A0A132N7Z8</accession>
<organism evidence="2 6">
    <name type="scientific">Carbonactinospora thermoautotrophica</name>
    <dbReference type="NCBI Taxonomy" id="1469144"/>
    <lineage>
        <taxon>Bacteria</taxon>
        <taxon>Bacillati</taxon>
        <taxon>Actinomycetota</taxon>
        <taxon>Actinomycetes</taxon>
        <taxon>Kitasatosporales</taxon>
        <taxon>Carbonactinosporaceae</taxon>
        <taxon>Carbonactinospora</taxon>
    </lineage>
</organism>
<comment type="caution">
    <text evidence="2">The sequence shown here is derived from an EMBL/GenBank/DDBJ whole genome shotgun (WGS) entry which is preliminary data.</text>
</comment>
<evidence type="ECO:0000313" key="1">
    <source>
        <dbReference type="EMBL" id="KWX01409.1"/>
    </source>
</evidence>
<protein>
    <submittedName>
        <fullName evidence="2">Uncharacterized protein</fullName>
    </submittedName>
</protein>
<evidence type="ECO:0000313" key="4">
    <source>
        <dbReference type="Proteomes" id="UP000070188"/>
    </source>
</evidence>
<dbReference type="Proteomes" id="UP000070188">
    <property type="component" value="Unassembled WGS sequence"/>
</dbReference>
<dbReference type="Proteomes" id="UP000070659">
    <property type="component" value="Unassembled WGS sequence"/>
</dbReference>
<dbReference type="EMBL" id="JYIJ01000010">
    <property type="protein sequence ID" value="KWX05662.1"/>
    <property type="molecule type" value="Genomic_DNA"/>
</dbReference>
<reference evidence="5" key="1">
    <citation type="submission" date="2015-02" db="EMBL/GenBank/DDBJ databases">
        <title>Physiological reanalysis, assessment of diazotrophy, and genome sequences of multiple isolates of Streptomyces thermoautotrophicus.</title>
        <authorList>
            <person name="MacKellar D.C."/>
            <person name="Lieber L."/>
            <person name="Norman J."/>
            <person name="Bolger A."/>
            <person name="Tobin C."/>
            <person name="Murray J.W."/>
            <person name="Friesen M."/>
            <person name="Prell J."/>
        </authorList>
    </citation>
    <scope>NUCLEOTIDE SEQUENCE [LARGE SCALE GENOMIC DNA]</scope>
    <source>
        <strain evidence="5">UBT1</strain>
    </source>
</reference>
<evidence type="ECO:0000313" key="6">
    <source>
        <dbReference type="Proteomes" id="UP000070659"/>
    </source>
</evidence>
<dbReference type="STRING" id="1469144.LI90_2437"/>
<sequence length="111" mass="12201">MSARKRKNPTTRKSTLYRLRLPKASPEGLRAIVVKRYLEQYSFAEEEVTVAGAPGLLVHGVIERDTPADWCEAVGRLTGKQVAVGTGRPRPCCSSLSMTRRTPSPTAWATC</sequence>
<reference evidence="1" key="4">
    <citation type="submission" date="2015-04" db="EMBL/GenBank/DDBJ databases">
        <title>Physiological reanalysis, assessment of diazotrophy, and genome sequences of multiple isolates of Streptomyces thermoautotrophicus.</title>
        <authorList>
            <person name="MacKellar D.C."/>
            <person name="Lieber L."/>
            <person name="Norman J."/>
            <person name="Bolger A."/>
            <person name="Tobin C."/>
            <person name="Murray J.W."/>
            <person name="Woodward J."/>
            <person name="Friesen M."/>
            <person name="Prell J."/>
        </authorList>
    </citation>
    <scope>NUCLEOTIDE SEQUENCE [LARGE SCALE GENOMIC DNA]</scope>
    <source>
        <strain evidence="1">H1</strain>
    </source>
</reference>
<evidence type="ECO:0000313" key="3">
    <source>
        <dbReference type="EMBL" id="KWX09720.1"/>
    </source>
</evidence>
<dbReference type="AlphaFoldDB" id="A0A132N7Z8"/>
<reference evidence="2 6" key="2">
    <citation type="submission" date="2015-02" db="EMBL/GenBank/DDBJ databases">
        <title>Physiological reanalysis, assessment of diazotrophy, and genome sequences of multiple isolates of Streptomyces thermoautotrophicus.</title>
        <authorList>
            <person name="MacKellar D.C."/>
            <person name="Lieber L."/>
            <person name="Norman J."/>
            <person name="Bolger A."/>
            <person name="Tobin C."/>
            <person name="Murray J.W."/>
            <person name="Prell J."/>
        </authorList>
    </citation>
    <scope>NUCLEOTIDE SEQUENCE [LARGE SCALE GENOMIC DNA]</scope>
    <source>
        <strain evidence="2 6">UBT1</strain>
    </source>
</reference>
<name>A0A132N7Z8_9ACTN</name>
<proteinExistence type="predicted"/>
<evidence type="ECO:0000313" key="5">
    <source>
        <dbReference type="Proteomes" id="UP000070598"/>
    </source>
</evidence>